<protein>
    <submittedName>
        <fullName evidence="1">Uncharacterized protein</fullName>
    </submittedName>
</protein>
<accession>A0A380VBB7</accession>
<dbReference type="AlphaFoldDB" id="A0A380VBB7"/>
<reference evidence="1 2" key="1">
    <citation type="submission" date="2018-06" db="EMBL/GenBank/DDBJ databases">
        <authorList>
            <consortium name="Pathogen Informatics"/>
            <person name="Doyle S."/>
        </authorList>
    </citation>
    <scope>NUCLEOTIDE SEQUENCE [LARGE SCALE GENOMIC DNA]</scope>
    <source>
        <strain evidence="1 2">NCTC10851</strain>
    </source>
</reference>
<evidence type="ECO:0000313" key="2">
    <source>
        <dbReference type="Proteomes" id="UP000254507"/>
    </source>
</evidence>
<sequence length="29" mass="3489">MKLWLKESEIAYQLYGIVLDGILLFQQIY</sequence>
<dbReference type="Proteomes" id="UP000254507">
    <property type="component" value="Unassembled WGS sequence"/>
</dbReference>
<proteinExistence type="predicted"/>
<gene>
    <name evidence="1" type="ORF">NCTC10851_00851</name>
</gene>
<dbReference type="EMBL" id="UFSB01000001">
    <property type="protein sequence ID" value="SUU35440.1"/>
    <property type="molecule type" value="Genomic_DNA"/>
</dbReference>
<evidence type="ECO:0000313" key="1">
    <source>
        <dbReference type="EMBL" id="SUU35440.1"/>
    </source>
</evidence>
<organism evidence="1 2">
    <name type="scientific">Actinobacillus seminis</name>
    <dbReference type="NCBI Taxonomy" id="722"/>
    <lineage>
        <taxon>Bacteria</taxon>
        <taxon>Pseudomonadati</taxon>
        <taxon>Pseudomonadota</taxon>
        <taxon>Gammaproteobacteria</taxon>
        <taxon>Pasteurellales</taxon>
        <taxon>Pasteurellaceae</taxon>
        <taxon>Actinobacillus</taxon>
    </lineage>
</organism>
<name>A0A380VBB7_9PAST</name>